<evidence type="ECO:0000313" key="3">
    <source>
        <dbReference type="Proteomes" id="UP001221898"/>
    </source>
</evidence>
<dbReference type="Proteomes" id="UP001221898">
    <property type="component" value="Unassembled WGS sequence"/>
</dbReference>
<dbReference type="EMBL" id="JAINUG010000177">
    <property type="protein sequence ID" value="KAJ8389886.1"/>
    <property type="molecule type" value="Genomic_DNA"/>
</dbReference>
<feature type="region of interest" description="Disordered" evidence="1">
    <location>
        <begin position="166"/>
        <end position="261"/>
    </location>
</feature>
<feature type="compositionally biased region" description="Low complexity" evidence="1">
    <location>
        <begin position="1"/>
        <end position="11"/>
    </location>
</feature>
<proteinExistence type="predicted"/>
<evidence type="ECO:0000256" key="1">
    <source>
        <dbReference type="SAM" id="MobiDB-lite"/>
    </source>
</evidence>
<gene>
    <name evidence="2" type="ORF">AAFF_G00113550</name>
</gene>
<evidence type="ECO:0000313" key="2">
    <source>
        <dbReference type="EMBL" id="KAJ8389886.1"/>
    </source>
</evidence>
<reference evidence="2" key="1">
    <citation type="journal article" date="2023" name="Science">
        <title>Genome structures resolve the early diversification of teleost fishes.</title>
        <authorList>
            <person name="Parey E."/>
            <person name="Louis A."/>
            <person name="Montfort J."/>
            <person name="Bouchez O."/>
            <person name="Roques C."/>
            <person name="Iampietro C."/>
            <person name="Lluch J."/>
            <person name="Castinel A."/>
            <person name="Donnadieu C."/>
            <person name="Desvignes T."/>
            <person name="Floi Bucao C."/>
            <person name="Jouanno E."/>
            <person name="Wen M."/>
            <person name="Mejri S."/>
            <person name="Dirks R."/>
            <person name="Jansen H."/>
            <person name="Henkel C."/>
            <person name="Chen W.J."/>
            <person name="Zahm M."/>
            <person name="Cabau C."/>
            <person name="Klopp C."/>
            <person name="Thompson A.W."/>
            <person name="Robinson-Rechavi M."/>
            <person name="Braasch I."/>
            <person name="Lecointre G."/>
            <person name="Bobe J."/>
            <person name="Postlethwait J.H."/>
            <person name="Berthelot C."/>
            <person name="Roest Crollius H."/>
            <person name="Guiguen Y."/>
        </authorList>
    </citation>
    <scope>NUCLEOTIDE SEQUENCE</scope>
    <source>
        <strain evidence="2">NC1722</strain>
    </source>
</reference>
<accession>A0AAD7RVQ2</accession>
<protein>
    <submittedName>
        <fullName evidence="2">Uncharacterized protein</fullName>
    </submittedName>
</protein>
<sequence length="261" mass="28722">MKVRFADAAWPDARRRRHSSHRGQQILPPKTSPSRGPGIVRRVGQLFLGSATSGGLDLNNRRLAQEAGTKGRAWLLMVTPEQKQRPHVPADQYAHEPALPGPQSEAALSPLEKRLLLPPSVRTPPRRRQLCRDGVHVLPQTLVREAQGQRARATGSDWRDRVELGLHRQPPLPERSMALWRSGASGPDLSRPPSSPGAGGNEDDLEKDDVDVLDQSVSSPGVAPFASLPPNPHKVNTHRSPHGPGSHSLQRRRTKSDFRHV</sequence>
<name>A0AAD7RVQ2_9TELE</name>
<dbReference type="AlphaFoldDB" id="A0AAD7RVQ2"/>
<feature type="region of interest" description="Disordered" evidence="1">
    <location>
        <begin position="1"/>
        <end position="38"/>
    </location>
</feature>
<organism evidence="2 3">
    <name type="scientific">Aldrovandia affinis</name>
    <dbReference type="NCBI Taxonomy" id="143900"/>
    <lineage>
        <taxon>Eukaryota</taxon>
        <taxon>Metazoa</taxon>
        <taxon>Chordata</taxon>
        <taxon>Craniata</taxon>
        <taxon>Vertebrata</taxon>
        <taxon>Euteleostomi</taxon>
        <taxon>Actinopterygii</taxon>
        <taxon>Neopterygii</taxon>
        <taxon>Teleostei</taxon>
        <taxon>Notacanthiformes</taxon>
        <taxon>Halosauridae</taxon>
        <taxon>Aldrovandia</taxon>
    </lineage>
</organism>
<feature type="region of interest" description="Disordered" evidence="1">
    <location>
        <begin position="83"/>
        <end position="104"/>
    </location>
</feature>
<keyword evidence="3" id="KW-1185">Reference proteome</keyword>
<feature type="compositionally biased region" description="Acidic residues" evidence="1">
    <location>
        <begin position="201"/>
        <end position="212"/>
    </location>
</feature>
<comment type="caution">
    <text evidence="2">The sequence shown here is derived from an EMBL/GenBank/DDBJ whole genome shotgun (WGS) entry which is preliminary data.</text>
</comment>